<gene>
    <name evidence="1" type="ORF">SAMN05421578_109140</name>
</gene>
<reference evidence="1 2" key="1">
    <citation type="submission" date="2017-01" db="EMBL/GenBank/DDBJ databases">
        <authorList>
            <person name="Varghese N."/>
            <person name="Submissions S."/>
        </authorList>
    </citation>
    <scope>NUCLEOTIDE SEQUENCE [LARGE SCALE GENOMIC DNA]</scope>
    <source>
        <strain evidence="1 2">ATCC 23464</strain>
    </source>
</reference>
<name>A0ABY1K4M3_9BACL</name>
<evidence type="ECO:0000313" key="1">
    <source>
        <dbReference type="EMBL" id="SIR24682.1"/>
    </source>
</evidence>
<evidence type="ECO:0000313" key="2">
    <source>
        <dbReference type="Proteomes" id="UP000186666"/>
    </source>
</evidence>
<dbReference type="EMBL" id="FTNK01000009">
    <property type="protein sequence ID" value="SIR24682.1"/>
    <property type="molecule type" value="Genomic_DNA"/>
</dbReference>
<proteinExistence type="predicted"/>
<organism evidence="1 2">
    <name type="scientific">Paenibacillus macquariensis</name>
    <dbReference type="NCBI Taxonomy" id="948756"/>
    <lineage>
        <taxon>Bacteria</taxon>
        <taxon>Bacillati</taxon>
        <taxon>Bacillota</taxon>
        <taxon>Bacilli</taxon>
        <taxon>Bacillales</taxon>
        <taxon>Paenibacillaceae</taxon>
        <taxon>Paenibacillus</taxon>
    </lineage>
</organism>
<sequence>MYPELTSFSIYSNEKSDSESLCVILNDELYNIPEIPIPSRMSIRAI</sequence>
<comment type="caution">
    <text evidence="1">The sequence shown here is derived from an EMBL/GenBank/DDBJ whole genome shotgun (WGS) entry which is preliminary data.</text>
</comment>
<protein>
    <submittedName>
        <fullName evidence="1">Uncharacterized protein</fullName>
    </submittedName>
</protein>
<keyword evidence="2" id="KW-1185">Reference proteome</keyword>
<dbReference type="Proteomes" id="UP000186666">
    <property type="component" value="Unassembled WGS sequence"/>
</dbReference>
<accession>A0ABY1K4M3</accession>